<comment type="caution">
    <text evidence="2">The sequence shown here is derived from an EMBL/GenBank/DDBJ whole genome shotgun (WGS) entry which is preliminary data.</text>
</comment>
<sequence length="689" mass="73003">MAQRTLKHAIEFAGVGLHSGRHVRVRVAPAAADAGVAFVWAAGGADRPPVAASIRHVDPSKSMLCTQLQAPDASWRVSTIEHLMSALTAARIHNARVDILEHDGGNVVEIPILDGSALPFARRIQDAGVIDIPRTSQRYMRILRPVQVMMKDKAAWLLPLPEVNGAVDQRAPTLHLSVQYVAVAASSMFGHKLITIAATVALAIGATTTTTDASFRVKVHASHKQAPKCGKDESPMSVEGVEGVFCVEGQACVADIDGECPFPQEGLEFGSYCGKVKTGVMGCKPYKSWDEWLEDHPEDDSEESEEVEYECADDETEMSVEGVEGIFCVSGQACVANTNGTCPEPQEGLEFGAYCGKVKTGVLGCKPYKSEAERKAGPPKLRKHKQPNGNCQAGWSPMSVEGVQGVFCVQGQACVADKDGACPGPQNGLPNGSHCGTVKTGVKGCKPGPAPPKHHKKSAAHKQAPKCGKDESPMSVEGVQGVFCVKGQACVADKDGACPGPQNGLPNGSHCGTPGPAPPKHHKKSAAHKQAPKCGKDESPMSVEGVEGVFCVEGQACVADIDGECPFPQEGLEFGSYCGKVKTGVMGCKPYKSWDEWLEDHPEDDSEESEEVEYECADDETEMSVEGVEGIFCVSGQACVANTNGTCPEPQEGLEFGAYCGKVKTGVLGCKPYKSEAERKAGPPKARKH</sequence>
<feature type="region of interest" description="Disordered" evidence="1">
    <location>
        <begin position="509"/>
        <end position="539"/>
    </location>
</feature>
<evidence type="ECO:0008006" key="4">
    <source>
        <dbReference type="Google" id="ProtNLM"/>
    </source>
</evidence>
<dbReference type="GO" id="GO:0016020">
    <property type="term" value="C:membrane"/>
    <property type="evidence" value="ECO:0007669"/>
    <property type="project" value="GOC"/>
</dbReference>
<feature type="compositionally biased region" description="Basic residues" evidence="1">
    <location>
        <begin position="452"/>
        <end position="464"/>
    </location>
</feature>
<feature type="compositionally biased region" description="Basic residues" evidence="1">
    <location>
        <begin position="519"/>
        <end position="531"/>
    </location>
</feature>
<organism evidence="2 3">
    <name type="scientific">Pythium insidiosum</name>
    <name type="common">Pythiosis disease agent</name>
    <dbReference type="NCBI Taxonomy" id="114742"/>
    <lineage>
        <taxon>Eukaryota</taxon>
        <taxon>Sar</taxon>
        <taxon>Stramenopiles</taxon>
        <taxon>Oomycota</taxon>
        <taxon>Peronosporomycetes</taxon>
        <taxon>Pythiales</taxon>
        <taxon>Pythiaceae</taxon>
        <taxon>Pythium</taxon>
    </lineage>
</organism>
<dbReference type="PANTHER" id="PTHR33694">
    <property type="entry name" value="UDP-3-O-ACYL-N-ACETYLGLUCOSAMINE DEACETYLASE 1, MITOCHONDRIAL-RELATED"/>
    <property type="match status" value="1"/>
</dbReference>
<dbReference type="Pfam" id="PF03331">
    <property type="entry name" value="LpxC"/>
    <property type="match status" value="1"/>
</dbReference>
<dbReference type="EMBL" id="JAKCXM010000222">
    <property type="protein sequence ID" value="KAJ0398274.1"/>
    <property type="molecule type" value="Genomic_DNA"/>
</dbReference>
<name>A0AAD5LGG3_PYTIN</name>
<reference evidence="2" key="1">
    <citation type="submission" date="2021-12" db="EMBL/GenBank/DDBJ databases">
        <title>Prjna785345.</title>
        <authorList>
            <person name="Rujirawat T."/>
            <person name="Krajaejun T."/>
        </authorList>
    </citation>
    <scope>NUCLEOTIDE SEQUENCE</scope>
    <source>
        <strain evidence="2">Pi057C3</strain>
    </source>
</reference>
<dbReference type="GO" id="GO:0009245">
    <property type="term" value="P:lipid A biosynthetic process"/>
    <property type="evidence" value="ECO:0007669"/>
    <property type="project" value="InterPro"/>
</dbReference>
<dbReference type="InterPro" id="IPR015870">
    <property type="entry name" value="UDP-acyl_N-AcGlcN_deAcase_N"/>
</dbReference>
<proteinExistence type="predicted"/>
<dbReference type="GO" id="GO:0103117">
    <property type="term" value="F:UDP-3-O-acyl-N-acetylglucosamine deacetylase activity"/>
    <property type="evidence" value="ECO:0007669"/>
    <property type="project" value="InterPro"/>
</dbReference>
<evidence type="ECO:0000313" key="3">
    <source>
        <dbReference type="Proteomes" id="UP001209570"/>
    </source>
</evidence>
<dbReference type="AlphaFoldDB" id="A0AAD5LGG3"/>
<dbReference type="PANTHER" id="PTHR33694:SF1">
    <property type="entry name" value="UDP-3-O-ACYL-N-ACETYLGLUCOSAMINE DEACETYLASE 1, MITOCHONDRIAL-RELATED"/>
    <property type="match status" value="1"/>
</dbReference>
<dbReference type="SUPFAM" id="SSF54211">
    <property type="entry name" value="Ribosomal protein S5 domain 2-like"/>
    <property type="match status" value="1"/>
</dbReference>
<dbReference type="Gene3D" id="3.30.230.20">
    <property type="entry name" value="lpxc deacetylase, domain 1"/>
    <property type="match status" value="1"/>
</dbReference>
<dbReference type="InterPro" id="IPR004463">
    <property type="entry name" value="UDP-acyl_GlcNac_deAcase"/>
</dbReference>
<keyword evidence="3" id="KW-1185">Reference proteome</keyword>
<dbReference type="InterPro" id="IPR020568">
    <property type="entry name" value="Ribosomal_Su5_D2-typ_SF"/>
</dbReference>
<protein>
    <recommendedName>
        <fullName evidence="4">UDP-3-O-acyl-N-acetylglucosamine deacetylase</fullName>
    </recommendedName>
</protein>
<gene>
    <name evidence="2" type="ORF">P43SY_003175</name>
</gene>
<feature type="region of interest" description="Disordered" evidence="1">
    <location>
        <begin position="447"/>
        <end position="472"/>
    </location>
</feature>
<dbReference type="Proteomes" id="UP001209570">
    <property type="component" value="Unassembled WGS sequence"/>
</dbReference>
<evidence type="ECO:0000313" key="2">
    <source>
        <dbReference type="EMBL" id="KAJ0398274.1"/>
    </source>
</evidence>
<evidence type="ECO:0000256" key="1">
    <source>
        <dbReference type="SAM" id="MobiDB-lite"/>
    </source>
</evidence>
<accession>A0AAD5LGG3</accession>